<dbReference type="OrthoDB" id="5852222at2759"/>
<keyword evidence="3" id="KW-1185">Reference proteome</keyword>
<dbReference type="PANTHER" id="PTHR36516">
    <property type="entry name" value="PROTEIN CBG04168-RELATED"/>
    <property type="match status" value="1"/>
</dbReference>
<reference evidence="2 3" key="1">
    <citation type="submission" date="2018-11" db="EMBL/GenBank/DDBJ databases">
        <authorList>
            <consortium name="Pathogen Informatics"/>
        </authorList>
    </citation>
    <scope>NUCLEOTIDE SEQUENCE [LARGE SCALE GENOMIC DNA]</scope>
</reference>
<dbReference type="PANTHER" id="PTHR36516:SF1">
    <property type="entry name" value="DOMON DOMAIN-CONTAINING PROTEIN"/>
    <property type="match status" value="1"/>
</dbReference>
<dbReference type="EMBL" id="UYYB01001071">
    <property type="protein sequence ID" value="VDM65624.1"/>
    <property type="molecule type" value="Genomic_DNA"/>
</dbReference>
<evidence type="ECO:0000313" key="3">
    <source>
        <dbReference type="Proteomes" id="UP000270094"/>
    </source>
</evidence>
<dbReference type="InterPro" id="IPR005018">
    <property type="entry name" value="DOMON_domain"/>
</dbReference>
<organism evidence="2 3">
    <name type="scientific">Strongylus vulgaris</name>
    <name type="common">Blood worm</name>
    <dbReference type="NCBI Taxonomy" id="40348"/>
    <lineage>
        <taxon>Eukaryota</taxon>
        <taxon>Metazoa</taxon>
        <taxon>Ecdysozoa</taxon>
        <taxon>Nematoda</taxon>
        <taxon>Chromadorea</taxon>
        <taxon>Rhabditida</taxon>
        <taxon>Rhabditina</taxon>
        <taxon>Rhabditomorpha</taxon>
        <taxon>Strongyloidea</taxon>
        <taxon>Strongylidae</taxon>
        <taxon>Strongylus</taxon>
    </lineage>
</organism>
<feature type="domain" description="DOMON" evidence="1">
    <location>
        <begin position="1"/>
        <end position="62"/>
    </location>
</feature>
<dbReference type="AlphaFoldDB" id="A0A3P7IJ76"/>
<dbReference type="PROSITE" id="PS50836">
    <property type="entry name" value="DOMON"/>
    <property type="match status" value="1"/>
</dbReference>
<sequence>MVTGYTSGYDTPILDQVANVSPQLLSFNNNQLTFRFSRPLGENGARKHKLEDCQNWSFVKEGDLSADEIAPHTTKPITVHVCPKECKTIVFRD</sequence>
<gene>
    <name evidence="2" type="ORF">SVUK_LOCUS622</name>
</gene>
<dbReference type="Proteomes" id="UP000270094">
    <property type="component" value="Unassembled WGS sequence"/>
</dbReference>
<evidence type="ECO:0000259" key="1">
    <source>
        <dbReference type="PROSITE" id="PS50836"/>
    </source>
</evidence>
<evidence type="ECO:0000313" key="2">
    <source>
        <dbReference type="EMBL" id="VDM65624.1"/>
    </source>
</evidence>
<proteinExistence type="predicted"/>
<name>A0A3P7IJ76_STRVU</name>
<accession>A0A3P7IJ76</accession>
<protein>
    <recommendedName>
        <fullName evidence="1">DOMON domain-containing protein</fullName>
    </recommendedName>
</protein>